<name>A0A3P9NSN7_POERE</name>
<dbReference type="GO" id="GO:0070120">
    <property type="term" value="P:ciliary neurotrophic factor-mediated signaling pathway"/>
    <property type="evidence" value="ECO:0007669"/>
    <property type="project" value="InterPro"/>
</dbReference>
<accession>A0A3P9NSN7</accession>
<dbReference type="GeneTree" id="ENSGT00540000073610"/>
<dbReference type="Proteomes" id="UP000242638">
    <property type="component" value="Unassembled WGS sequence"/>
</dbReference>
<dbReference type="AlphaFoldDB" id="A0A3P9NSN7"/>
<organism evidence="2 3">
    <name type="scientific">Poecilia reticulata</name>
    <name type="common">Guppy</name>
    <name type="synonym">Acanthophacelus reticulatus</name>
    <dbReference type="NCBI Taxonomy" id="8081"/>
    <lineage>
        <taxon>Eukaryota</taxon>
        <taxon>Metazoa</taxon>
        <taxon>Chordata</taxon>
        <taxon>Craniata</taxon>
        <taxon>Vertebrata</taxon>
        <taxon>Euteleostomi</taxon>
        <taxon>Actinopterygii</taxon>
        <taxon>Neopterygii</taxon>
        <taxon>Teleostei</taxon>
        <taxon>Neoteleostei</taxon>
        <taxon>Acanthomorphata</taxon>
        <taxon>Ovalentaria</taxon>
        <taxon>Atherinomorphae</taxon>
        <taxon>Cyprinodontiformes</taxon>
        <taxon>Poeciliidae</taxon>
        <taxon>Poeciliinae</taxon>
        <taxon>Poecilia</taxon>
    </lineage>
</organism>
<evidence type="ECO:0000256" key="1">
    <source>
        <dbReference type="SAM" id="MobiDB-lite"/>
    </source>
</evidence>
<proteinExistence type="predicted"/>
<sequence>MAGTRTRGTSRTTAAKVANLAALVQNECTNLLVLYRKRENLPEDVGSDRLVFVSPPSSQLDTRSKLLSLHSALDKCHSLLERAIALEKEELDGDETGEYENGRRRLKDQLLNLLRSTEELLKAAGGQTPHLPSNVFHQKLWVYSIFTEVKLWSETAVAVLQELQSDAAKEPSKRSKRSTRSTRR</sequence>
<dbReference type="OMA" id="DKLWRLH"/>
<dbReference type="PANTHER" id="PTHR15196">
    <property type="entry name" value="CILIARY NEUROTROPHIC FACTOR"/>
    <property type="match status" value="1"/>
</dbReference>
<feature type="compositionally biased region" description="Basic residues" evidence="1">
    <location>
        <begin position="174"/>
        <end position="184"/>
    </location>
</feature>
<dbReference type="InterPro" id="IPR009079">
    <property type="entry name" value="4_helix_cytokine-like_core"/>
</dbReference>
<dbReference type="Gene3D" id="1.20.1250.10">
    <property type="match status" value="1"/>
</dbReference>
<dbReference type="GO" id="GO:0005127">
    <property type="term" value="F:ciliary neurotrophic factor receptor binding"/>
    <property type="evidence" value="ECO:0007669"/>
    <property type="project" value="InterPro"/>
</dbReference>
<reference evidence="3" key="1">
    <citation type="submission" date="2013-11" db="EMBL/GenBank/DDBJ databases">
        <title>The genomic landscape of the Guanapo guppy.</title>
        <authorList>
            <person name="Kuenstner A."/>
            <person name="Dreyer C."/>
        </authorList>
    </citation>
    <scope>NUCLEOTIDE SEQUENCE</scope>
    <source>
        <strain evidence="3">Guanapo</strain>
    </source>
</reference>
<dbReference type="PANTHER" id="PTHR15196:SF1">
    <property type="entry name" value="CILIARY NEUROTROPHIC FACTOR"/>
    <property type="match status" value="1"/>
</dbReference>
<reference evidence="2" key="2">
    <citation type="submission" date="2025-08" db="UniProtKB">
        <authorList>
            <consortium name="Ensembl"/>
        </authorList>
    </citation>
    <scope>IDENTIFICATION</scope>
    <source>
        <strain evidence="2">Guanapo</strain>
    </source>
</reference>
<keyword evidence="3" id="KW-1185">Reference proteome</keyword>
<dbReference type="Ensembl" id="ENSPRET00000012700.1">
    <property type="protein sequence ID" value="ENSPREP00000012567.1"/>
    <property type="gene ID" value="ENSPREG00000008534.1"/>
</dbReference>
<feature type="region of interest" description="Disordered" evidence="1">
    <location>
        <begin position="163"/>
        <end position="184"/>
    </location>
</feature>
<reference evidence="2" key="3">
    <citation type="submission" date="2025-09" db="UniProtKB">
        <authorList>
            <consortium name="Ensembl"/>
        </authorList>
    </citation>
    <scope>IDENTIFICATION</scope>
    <source>
        <strain evidence="2">Guanapo</strain>
    </source>
</reference>
<dbReference type="InterPro" id="IPR000151">
    <property type="entry name" value="Ciliary_neurotrophic_fac_CNTF"/>
</dbReference>
<protein>
    <submittedName>
        <fullName evidence="2">Ciliary neurotrophic factor</fullName>
    </submittedName>
</protein>
<dbReference type="GO" id="GO:0043524">
    <property type="term" value="P:negative regulation of neuron apoptotic process"/>
    <property type="evidence" value="ECO:0007669"/>
    <property type="project" value="InterPro"/>
</dbReference>
<evidence type="ECO:0000313" key="2">
    <source>
        <dbReference type="Ensembl" id="ENSPREP00000012567.1"/>
    </source>
</evidence>
<dbReference type="SUPFAM" id="SSF47266">
    <property type="entry name" value="4-helical cytokines"/>
    <property type="match status" value="1"/>
</dbReference>
<dbReference type="Bgee" id="ENSPREG00000008534">
    <property type="expression patterns" value="Expressed in caudal fin and 1 other cell type or tissue"/>
</dbReference>
<evidence type="ECO:0000313" key="3">
    <source>
        <dbReference type="Proteomes" id="UP000242638"/>
    </source>
</evidence>